<feature type="compositionally biased region" description="Gly residues" evidence="1">
    <location>
        <begin position="212"/>
        <end position="224"/>
    </location>
</feature>
<sequence length="696" mass="72307">MGEELEKEAKDDENKEWKEDKVPIATEPRPALPRPGSAQNDSSSRPHQSAFLLTPPIGPQAQVSLAAPWGPWDTLKSERAEGAGLGNTIINRRVSPRHSCLPAASQGRHRFLYKRSRSRLTEQFSPSLSIAEMMVRWLLVAAVGVLAATAAAQNTRSDEETSSPGQTRLGNAADGQGGPEVNTRFLSLGQLANAGQTLVNSFLGNNRPNRPGFGGGFGNRPGFGGSFGNRPGFGGNQGFGGGFGNQGFGGGFGNQGFGGGFGNQGFGGGFGNRPGFGGGFGGGPGFGGGFGGFGNKPGRCPPVRPQCPPTRSFSPPSPCRSDRQCSGFDKCCFDTCLQEREHRRGGSAFTTLREDEHQPVFRDLVDNHVLGGEGGHEDWRGEREGGRGTEMAPPERRNTCLAAWVESQAGGGREGRASNMRCLPTVKRRPLLEMPPVSCQGLQLRIQEVSTLTVSFRLTVFPTKDSSSLQQMKTTVLLLLAGVVLAAAEKKEGKSDGSKANARFLGFGGPDLHPHPGGHHGISSGLNVHHEVGFGGHHGGVGAHHGGGISSHLGLGGVGVSSSFGLGGVGVHGPVLGGHGPGGHGLGGHGLGGIGLGHGLGGIGFPSPVAPPSTCRYWCKTPQGQAYCCEDSSQAPSFAGVVKPGVCPPVRPVCPNTRSFQPPATCSNDGGCGGYDKCCFDTCLQEHVCKPPIQFG</sequence>
<dbReference type="InterPro" id="IPR036645">
    <property type="entry name" value="Elafin-like_sf"/>
</dbReference>
<feature type="domain" description="WAP" evidence="2">
    <location>
        <begin position="640"/>
        <end position="693"/>
    </location>
</feature>
<name>A0AAW0THI6_SCYPA</name>
<evidence type="ECO:0000313" key="4">
    <source>
        <dbReference type="Proteomes" id="UP001487740"/>
    </source>
</evidence>
<dbReference type="EMBL" id="JARAKH010000031">
    <property type="protein sequence ID" value="KAK8386107.1"/>
    <property type="molecule type" value="Genomic_DNA"/>
</dbReference>
<keyword evidence="4" id="KW-1185">Reference proteome</keyword>
<feature type="compositionally biased region" description="Basic and acidic residues" evidence="1">
    <location>
        <begin position="7"/>
        <end position="22"/>
    </location>
</feature>
<feature type="region of interest" description="Disordered" evidence="1">
    <location>
        <begin position="1"/>
        <end position="54"/>
    </location>
</feature>
<accession>A0AAW0THI6</accession>
<dbReference type="Proteomes" id="UP001487740">
    <property type="component" value="Unassembled WGS sequence"/>
</dbReference>
<dbReference type="SMART" id="SM00217">
    <property type="entry name" value="WAP"/>
    <property type="match status" value="2"/>
</dbReference>
<dbReference type="InterPro" id="IPR050514">
    <property type="entry name" value="WAP_four-disulfide_core"/>
</dbReference>
<feature type="compositionally biased region" description="Polar residues" evidence="1">
    <location>
        <begin position="37"/>
        <end position="47"/>
    </location>
</feature>
<reference evidence="3 4" key="1">
    <citation type="submission" date="2023-03" db="EMBL/GenBank/DDBJ databases">
        <title>High-quality genome of Scylla paramamosain provides insights in environmental adaptation.</title>
        <authorList>
            <person name="Zhang L."/>
        </authorList>
    </citation>
    <scope>NUCLEOTIDE SEQUENCE [LARGE SCALE GENOMIC DNA]</scope>
    <source>
        <strain evidence="3">LZ_2023a</strain>
        <tissue evidence="3">Muscle</tissue>
    </source>
</reference>
<dbReference type="Gene3D" id="4.10.75.10">
    <property type="entry name" value="Elafin-like"/>
    <property type="match status" value="2"/>
</dbReference>
<dbReference type="PROSITE" id="PS51390">
    <property type="entry name" value="WAP"/>
    <property type="match status" value="2"/>
</dbReference>
<dbReference type="AlphaFoldDB" id="A0AAW0THI6"/>
<evidence type="ECO:0000313" key="3">
    <source>
        <dbReference type="EMBL" id="KAK8386107.1"/>
    </source>
</evidence>
<feature type="region of interest" description="Disordered" evidence="1">
    <location>
        <begin position="372"/>
        <end position="394"/>
    </location>
</feature>
<evidence type="ECO:0000256" key="1">
    <source>
        <dbReference type="SAM" id="MobiDB-lite"/>
    </source>
</evidence>
<feature type="domain" description="WAP" evidence="2">
    <location>
        <begin position="293"/>
        <end position="346"/>
    </location>
</feature>
<protein>
    <recommendedName>
        <fullName evidence="2">WAP domain-containing protein</fullName>
    </recommendedName>
</protein>
<comment type="caution">
    <text evidence="3">The sequence shown here is derived from an EMBL/GenBank/DDBJ whole genome shotgun (WGS) entry which is preliminary data.</text>
</comment>
<gene>
    <name evidence="3" type="ORF">O3P69_010673</name>
</gene>
<feature type="region of interest" description="Disordered" evidence="1">
    <location>
        <begin position="152"/>
        <end position="182"/>
    </location>
</feature>
<feature type="compositionally biased region" description="Basic and acidic residues" evidence="1">
    <location>
        <begin position="374"/>
        <end position="394"/>
    </location>
</feature>
<evidence type="ECO:0000259" key="2">
    <source>
        <dbReference type="PROSITE" id="PS51390"/>
    </source>
</evidence>
<dbReference type="SUPFAM" id="SSF57256">
    <property type="entry name" value="Elafin-like"/>
    <property type="match status" value="2"/>
</dbReference>
<dbReference type="PANTHER" id="PTHR19441">
    <property type="entry name" value="WHEY ACDIC PROTEIN WAP"/>
    <property type="match status" value="1"/>
</dbReference>
<organism evidence="3 4">
    <name type="scientific">Scylla paramamosain</name>
    <name type="common">Mud crab</name>
    <dbReference type="NCBI Taxonomy" id="85552"/>
    <lineage>
        <taxon>Eukaryota</taxon>
        <taxon>Metazoa</taxon>
        <taxon>Ecdysozoa</taxon>
        <taxon>Arthropoda</taxon>
        <taxon>Crustacea</taxon>
        <taxon>Multicrustacea</taxon>
        <taxon>Malacostraca</taxon>
        <taxon>Eumalacostraca</taxon>
        <taxon>Eucarida</taxon>
        <taxon>Decapoda</taxon>
        <taxon>Pleocyemata</taxon>
        <taxon>Brachyura</taxon>
        <taxon>Eubrachyura</taxon>
        <taxon>Portunoidea</taxon>
        <taxon>Portunidae</taxon>
        <taxon>Portuninae</taxon>
        <taxon>Scylla</taxon>
    </lineage>
</organism>
<feature type="region of interest" description="Disordered" evidence="1">
    <location>
        <begin position="202"/>
        <end position="224"/>
    </location>
</feature>
<dbReference type="GO" id="GO:0005615">
    <property type="term" value="C:extracellular space"/>
    <property type="evidence" value="ECO:0007669"/>
    <property type="project" value="TreeGrafter"/>
</dbReference>
<dbReference type="InterPro" id="IPR008197">
    <property type="entry name" value="WAP_dom"/>
</dbReference>
<dbReference type="PANTHER" id="PTHR19441:SF95">
    <property type="entry name" value="PERLWAPIN ISOFORM X1"/>
    <property type="match status" value="1"/>
</dbReference>
<proteinExistence type="predicted"/>
<dbReference type="GO" id="GO:0004867">
    <property type="term" value="F:serine-type endopeptidase inhibitor activity"/>
    <property type="evidence" value="ECO:0007669"/>
    <property type="project" value="TreeGrafter"/>
</dbReference>
<dbReference type="Pfam" id="PF00095">
    <property type="entry name" value="WAP"/>
    <property type="match status" value="2"/>
</dbReference>